<protein>
    <submittedName>
        <fullName evidence="1">Uncharacterized protein</fullName>
    </submittedName>
</protein>
<comment type="caution">
    <text evidence="1">The sequence shown here is derived from an EMBL/GenBank/DDBJ whole genome shotgun (WGS) entry which is preliminary data.</text>
</comment>
<keyword evidence="2" id="KW-1185">Reference proteome</keyword>
<proteinExistence type="predicted"/>
<evidence type="ECO:0000313" key="2">
    <source>
        <dbReference type="Proteomes" id="UP001056120"/>
    </source>
</evidence>
<gene>
    <name evidence="1" type="ORF">L1987_20433</name>
</gene>
<evidence type="ECO:0000313" key="1">
    <source>
        <dbReference type="EMBL" id="KAI3810811.1"/>
    </source>
</evidence>
<dbReference type="EMBL" id="CM042024">
    <property type="protein sequence ID" value="KAI3810811.1"/>
    <property type="molecule type" value="Genomic_DNA"/>
</dbReference>
<sequence>MASSRSHCRSSTSATDYLVKWDEPCLARPSYEHINGDRFSYFELLVDPNCDYLRAVMVDVKMAATIYKYGYITCADMQRLDVGDDDDQGNLSSKTSSQADPSTVLVNPLSSTKGKLEGASAGVVGGSFGDGEKNAVDPNSDAFLQNLASTGREGQK</sequence>
<reference evidence="2" key="1">
    <citation type="journal article" date="2022" name="Mol. Ecol. Resour.">
        <title>The genomes of chicory, endive, great burdock and yacon provide insights into Asteraceae palaeo-polyploidization history and plant inulin production.</title>
        <authorList>
            <person name="Fan W."/>
            <person name="Wang S."/>
            <person name="Wang H."/>
            <person name="Wang A."/>
            <person name="Jiang F."/>
            <person name="Liu H."/>
            <person name="Zhao H."/>
            <person name="Xu D."/>
            <person name="Zhang Y."/>
        </authorList>
    </citation>
    <scope>NUCLEOTIDE SEQUENCE [LARGE SCALE GENOMIC DNA]</scope>
    <source>
        <strain evidence="2">cv. Yunnan</strain>
    </source>
</reference>
<organism evidence="1 2">
    <name type="scientific">Smallanthus sonchifolius</name>
    <dbReference type="NCBI Taxonomy" id="185202"/>
    <lineage>
        <taxon>Eukaryota</taxon>
        <taxon>Viridiplantae</taxon>
        <taxon>Streptophyta</taxon>
        <taxon>Embryophyta</taxon>
        <taxon>Tracheophyta</taxon>
        <taxon>Spermatophyta</taxon>
        <taxon>Magnoliopsida</taxon>
        <taxon>eudicotyledons</taxon>
        <taxon>Gunneridae</taxon>
        <taxon>Pentapetalae</taxon>
        <taxon>asterids</taxon>
        <taxon>campanulids</taxon>
        <taxon>Asterales</taxon>
        <taxon>Asteraceae</taxon>
        <taxon>Asteroideae</taxon>
        <taxon>Heliantheae alliance</taxon>
        <taxon>Millerieae</taxon>
        <taxon>Smallanthus</taxon>
    </lineage>
</organism>
<name>A0ACB9ITN9_9ASTR</name>
<reference evidence="1 2" key="2">
    <citation type="journal article" date="2022" name="Mol. Ecol. Resour.">
        <title>The genomes of chicory, endive, great burdock and yacon provide insights into Asteraceae paleo-polyploidization history and plant inulin production.</title>
        <authorList>
            <person name="Fan W."/>
            <person name="Wang S."/>
            <person name="Wang H."/>
            <person name="Wang A."/>
            <person name="Jiang F."/>
            <person name="Liu H."/>
            <person name="Zhao H."/>
            <person name="Xu D."/>
            <person name="Zhang Y."/>
        </authorList>
    </citation>
    <scope>NUCLEOTIDE SEQUENCE [LARGE SCALE GENOMIC DNA]</scope>
    <source>
        <strain evidence="2">cv. Yunnan</strain>
        <tissue evidence="1">Leaves</tissue>
    </source>
</reference>
<dbReference type="Proteomes" id="UP001056120">
    <property type="component" value="Linkage Group LG07"/>
</dbReference>
<accession>A0ACB9ITN9</accession>